<dbReference type="GO" id="GO:0003700">
    <property type="term" value="F:DNA-binding transcription factor activity"/>
    <property type="evidence" value="ECO:0007669"/>
    <property type="project" value="TreeGrafter"/>
</dbReference>
<keyword evidence="2" id="KW-0238">DNA-binding</keyword>
<dbReference type="PANTHER" id="PTHR30146">
    <property type="entry name" value="LACI-RELATED TRANSCRIPTIONAL REPRESSOR"/>
    <property type="match status" value="1"/>
</dbReference>
<keyword evidence="3" id="KW-0804">Transcription</keyword>
<dbReference type="InterPro" id="IPR028082">
    <property type="entry name" value="Peripla_BP_I"/>
</dbReference>
<dbReference type="InterPro" id="IPR046335">
    <property type="entry name" value="LacI/GalR-like_sensor"/>
</dbReference>
<dbReference type="Pfam" id="PF00356">
    <property type="entry name" value="LacI"/>
    <property type="match status" value="1"/>
</dbReference>
<dbReference type="SUPFAM" id="SSF53822">
    <property type="entry name" value="Periplasmic binding protein-like I"/>
    <property type="match status" value="1"/>
</dbReference>
<dbReference type="Proteomes" id="UP000298484">
    <property type="component" value="Unassembled WGS sequence"/>
</dbReference>
<organism evidence="5 6">
    <name type="scientific">Lentibacillus salicampi</name>
    <dbReference type="NCBI Taxonomy" id="175306"/>
    <lineage>
        <taxon>Bacteria</taxon>
        <taxon>Bacillati</taxon>
        <taxon>Bacillota</taxon>
        <taxon>Bacilli</taxon>
        <taxon>Bacillales</taxon>
        <taxon>Bacillaceae</taxon>
        <taxon>Lentibacillus</taxon>
    </lineage>
</organism>
<evidence type="ECO:0000313" key="6">
    <source>
        <dbReference type="Proteomes" id="UP000298484"/>
    </source>
</evidence>
<dbReference type="AlphaFoldDB" id="A0A4Y9ABB7"/>
<reference evidence="5 6" key="1">
    <citation type="submission" date="2019-03" db="EMBL/GenBank/DDBJ databases">
        <title>Genome sequence of Lentibacillus salicampi ATCC BAA-719.</title>
        <authorList>
            <person name="Maclea K.S."/>
            <person name="Simoes Junior M."/>
        </authorList>
    </citation>
    <scope>NUCLEOTIDE SEQUENCE [LARGE SCALE GENOMIC DNA]</scope>
    <source>
        <strain evidence="5 6">ATCC BAA-719</strain>
    </source>
</reference>
<dbReference type="CDD" id="cd06267">
    <property type="entry name" value="PBP1_LacI_sugar_binding-like"/>
    <property type="match status" value="1"/>
</dbReference>
<dbReference type="Pfam" id="PF13377">
    <property type="entry name" value="Peripla_BP_3"/>
    <property type="match status" value="1"/>
</dbReference>
<dbReference type="PANTHER" id="PTHR30146:SF109">
    <property type="entry name" value="HTH-TYPE TRANSCRIPTIONAL REGULATOR GALS"/>
    <property type="match status" value="1"/>
</dbReference>
<evidence type="ECO:0000256" key="1">
    <source>
        <dbReference type="ARBA" id="ARBA00023015"/>
    </source>
</evidence>
<dbReference type="PROSITE" id="PS50932">
    <property type="entry name" value="HTH_LACI_2"/>
    <property type="match status" value="1"/>
</dbReference>
<evidence type="ECO:0000259" key="4">
    <source>
        <dbReference type="PROSITE" id="PS50932"/>
    </source>
</evidence>
<dbReference type="EMBL" id="SRHY01000009">
    <property type="protein sequence ID" value="TFJ93209.1"/>
    <property type="molecule type" value="Genomic_DNA"/>
</dbReference>
<protein>
    <submittedName>
        <fullName evidence="5">LacI family transcriptional regulator</fullName>
    </submittedName>
</protein>
<comment type="caution">
    <text evidence="5">The sequence shown here is derived from an EMBL/GenBank/DDBJ whole genome shotgun (WGS) entry which is preliminary data.</text>
</comment>
<dbReference type="CDD" id="cd01392">
    <property type="entry name" value="HTH_LacI"/>
    <property type="match status" value="1"/>
</dbReference>
<dbReference type="InterPro" id="IPR000843">
    <property type="entry name" value="HTH_LacI"/>
</dbReference>
<dbReference type="PROSITE" id="PS00356">
    <property type="entry name" value="HTH_LACI_1"/>
    <property type="match status" value="1"/>
</dbReference>
<dbReference type="GO" id="GO:0000976">
    <property type="term" value="F:transcription cis-regulatory region binding"/>
    <property type="evidence" value="ECO:0007669"/>
    <property type="project" value="TreeGrafter"/>
</dbReference>
<evidence type="ECO:0000313" key="5">
    <source>
        <dbReference type="EMBL" id="TFJ93209.1"/>
    </source>
</evidence>
<gene>
    <name evidence="5" type="ORF">E4U82_08380</name>
</gene>
<keyword evidence="6" id="KW-1185">Reference proteome</keyword>
<dbReference type="Gene3D" id="1.10.260.40">
    <property type="entry name" value="lambda repressor-like DNA-binding domains"/>
    <property type="match status" value="1"/>
</dbReference>
<dbReference type="SMART" id="SM00354">
    <property type="entry name" value="HTH_LACI"/>
    <property type="match status" value="1"/>
</dbReference>
<dbReference type="OrthoDB" id="9775106at2"/>
<dbReference type="InterPro" id="IPR010982">
    <property type="entry name" value="Lambda_DNA-bd_dom_sf"/>
</dbReference>
<proteinExistence type="predicted"/>
<accession>A0A4Y9ABB7</accession>
<dbReference type="Gene3D" id="3.40.50.2300">
    <property type="match status" value="2"/>
</dbReference>
<sequence>MKLTIKDIAKMANVSPGTVSKVMNGSGNLSLQTKNRVNQIIEETGYQPTFSAKSLATKKSNLIGLIFAGDINAEMNHPVFNEVVNAFKNDVGKLGYDILIFSNNQFRNGEEDYLSRCNHFQLDGCLIIAGDQIEEAVAELDRSDVPCVGIDLELSGQNSSYITTDNRKVSESVVTHLYLHQIREVAFIGGPRDSFISRIRRESFQYYMDSFGMKIRDGWVQYGDYFEDSGYEAMKHILDSETLPEAVYAVSDKMAFGALRALKEHHYAVPDDIKLVGCDDIEACVYSVPALASVRQDKEKMGKMGAQMLHDLINDVAQPNSIKVDPELIVRESCSFD</sequence>
<feature type="domain" description="HTH lacI-type" evidence="4">
    <location>
        <begin position="3"/>
        <end position="57"/>
    </location>
</feature>
<evidence type="ECO:0000256" key="2">
    <source>
        <dbReference type="ARBA" id="ARBA00023125"/>
    </source>
</evidence>
<evidence type="ECO:0000256" key="3">
    <source>
        <dbReference type="ARBA" id="ARBA00023163"/>
    </source>
</evidence>
<keyword evidence="1" id="KW-0805">Transcription regulation</keyword>
<dbReference type="SUPFAM" id="SSF47413">
    <property type="entry name" value="lambda repressor-like DNA-binding domains"/>
    <property type="match status" value="1"/>
</dbReference>
<dbReference type="RefSeq" id="WP_135109750.1">
    <property type="nucleotide sequence ID" value="NZ_SRHY01000009.1"/>
</dbReference>
<name>A0A4Y9ABB7_9BACI</name>
<dbReference type="PRINTS" id="PR00036">
    <property type="entry name" value="HTHLACI"/>
</dbReference>